<evidence type="ECO:0000256" key="15">
    <source>
        <dbReference type="ARBA" id="ARBA00023049"/>
    </source>
</evidence>
<keyword evidence="12 24" id="KW-0378">Hydrolase</keyword>
<comment type="caution">
    <text evidence="25">The sequence shown here is derived from an EMBL/GenBank/DDBJ whole genome shotgun (WGS) entry which is preliminary data.</text>
</comment>
<dbReference type="FunFam" id="3.20.20.140:FF:000030">
    <property type="entry name" value="Dipeptidase"/>
    <property type="match status" value="1"/>
</dbReference>
<keyword evidence="8 24" id="KW-0336">GPI-anchor</keyword>
<keyword evidence="15 24" id="KW-0482">Metalloprotease</keyword>
<name>A0A8S4AF72_9TELE</name>
<evidence type="ECO:0000256" key="20">
    <source>
        <dbReference type="ARBA" id="ARBA00023288"/>
    </source>
</evidence>
<keyword evidence="10 24" id="KW-0479">Metal-binding</keyword>
<keyword evidence="11 24" id="KW-0732">Signal</keyword>
<dbReference type="InterPro" id="IPR008257">
    <property type="entry name" value="Pept_M19"/>
</dbReference>
<proteinExistence type="inferred from homology"/>
<evidence type="ECO:0000256" key="5">
    <source>
        <dbReference type="ARBA" id="ARBA00004303"/>
    </source>
</evidence>
<evidence type="ECO:0000256" key="13">
    <source>
        <dbReference type="ARBA" id="ARBA00022833"/>
    </source>
</evidence>
<dbReference type="CDD" id="cd01301">
    <property type="entry name" value="rDP_like"/>
    <property type="match status" value="1"/>
</dbReference>
<dbReference type="AlphaFoldDB" id="A0A8S4AF72"/>
<comment type="catalytic activity">
    <reaction evidence="3 24">
        <text>an L-aminoacyl-L-amino acid + H2O = 2 an L-alpha-amino acid</text>
        <dbReference type="Rhea" id="RHEA:48940"/>
        <dbReference type="ChEBI" id="CHEBI:15377"/>
        <dbReference type="ChEBI" id="CHEBI:59869"/>
        <dbReference type="ChEBI" id="CHEBI:77460"/>
        <dbReference type="EC" id="3.4.13.19"/>
    </reaction>
</comment>
<evidence type="ECO:0000256" key="24">
    <source>
        <dbReference type="RuleBase" id="RU341113"/>
    </source>
</evidence>
<comment type="cofactor">
    <cofactor evidence="4 24">
        <name>Zn(2+)</name>
        <dbReference type="ChEBI" id="CHEBI:29105"/>
    </cofactor>
</comment>
<comment type="function">
    <text evidence="21">Independently of its dipeptidase activity, acts as an adhesion receptor for neutrophil recruitment from bloodstream into inflamed lungs and liver.</text>
</comment>
<evidence type="ECO:0000256" key="9">
    <source>
        <dbReference type="ARBA" id="ARBA00022670"/>
    </source>
</evidence>
<protein>
    <recommendedName>
        <fullName evidence="24">Dipeptidase</fullName>
        <ecNumber evidence="24">3.4.13.19</ecNumber>
    </recommendedName>
</protein>
<dbReference type="GO" id="GO:0008800">
    <property type="term" value="F:beta-lactamase activity"/>
    <property type="evidence" value="ECO:0007669"/>
    <property type="project" value="UniProtKB-EC"/>
</dbReference>
<dbReference type="InterPro" id="IPR032466">
    <property type="entry name" value="Metal_Hydrolase"/>
</dbReference>
<dbReference type="GO" id="GO:0070573">
    <property type="term" value="F:metallodipeptidase activity"/>
    <property type="evidence" value="ECO:0007669"/>
    <property type="project" value="InterPro"/>
</dbReference>
<reference evidence="25" key="1">
    <citation type="submission" date="2021-05" db="EMBL/GenBank/DDBJ databases">
        <authorList>
            <person name="Tigano A."/>
        </authorList>
    </citation>
    <scope>NUCLEOTIDE SEQUENCE</scope>
</reference>
<evidence type="ECO:0000256" key="1">
    <source>
        <dbReference type="ARBA" id="ARBA00000437"/>
    </source>
</evidence>
<keyword evidence="26" id="KW-1185">Reference proteome</keyword>
<evidence type="ECO:0000256" key="21">
    <source>
        <dbReference type="ARBA" id="ARBA00029402"/>
    </source>
</evidence>
<dbReference type="Pfam" id="PF01244">
    <property type="entry name" value="Peptidase_M19"/>
    <property type="match status" value="1"/>
</dbReference>
<dbReference type="PROSITE" id="PS51365">
    <property type="entry name" value="RENAL_DIPEPTIDASE_2"/>
    <property type="match status" value="1"/>
</dbReference>
<evidence type="ECO:0000256" key="16">
    <source>
        <dbReference type="ARBA" id="ARBA00023098"/>
    </source>
</evidence>
<dbReference type="PROSITE" id="PS00869">
    <property type="entry name" value="RENAL_DIPEPTIDASE_1"/>
    <property type="match status" value="1"/>
</dbReference>
<evidence type="ECO:0000256" key="3">
    <source>
        <dbReference type="ARBA" id="ARBA00001670"/>
    </source>
</evidence>
<evidence type="ECO:0000256" key="18">
    <source>
        <dbReference type="ARBA" id="ARBA00023157"/>
    </source>
</evidence>
<evidence type="ECO:0000256" key="17">
    <source>
        <dbReference type="ARBA" id="ARBA00023136"/>
    </source>
</evidence>
<keyword evidence="16" id="KW-0443">Lipid metabolism</keyword>
<comment type="subunit">
    <text evidence="6 24">Homodimer; disulfide-linked.</text>
</comment>
<keyword evidence="9 24" id="KW-0645">Protease</keyword>
<comment type="catalytic activity">
    <reaction evidence="23">
        <text>L-cystine-bis-glycine + 2 H2O = L-cystine + 2 glycine</text>
        <dbReference type="Rhea" id="RHEA:60520"/>
        <dbReference type="ChEBI" id="CHEBI:15377"/>
        <dbReference type="ChEBI" id="CHEBI:35491"/>
        <dbReference type="ChEBI" id="CHEBI:57305"/>
        <dbReference type="ChEBI" id="CHEBI:143812"/>
    </reaction>
</comment>
<comment type="catalytic activity">
    <reaction evidence="1">
        <text>glycyldehydrophenylalanine + H2O = 2,3-didehydrophenylalanine + glycine</text>
        <dbReference type="Rhea" id="RHEA:62704"/>
        <dbReference type="ChEBI" id="CHEBI:15377"/>
        <dbReference type="ChEBI" id="CHEBI:57305"/>
        <dbReference type="ChEBI" id="CHEBI:145925"/>
        <dbReference type="ChEBI" id="CHEBI:145926"/>
    </reaction>
</comment>
<keyword evidence="18 24" id="KW-1015">Disulfide bond</keyword>
<dbReference type="EC" id="3.4.13.19" evidence="24"/>
<keyword evidence="14 24" id="KW-0224">Dipeptidase</keyword>
<dbReference type="PANTHER" id="PTHR10443:SF38">
    <property type="entry name" value="DIPEPTIDASE 1"/>
    <property type="match status" value="1"/>
</dbReference>
<comment type="similarity">
    <text evidence="24">Belongs to the metallo-dependent hydrolases superfamily. Peptidase M19 family.</text>
</comment>
<evidence type="ECO:0000313" key="26">
    <source>
        <dbReference type="Proteomes" id="UP000677803"/>
    </source>
</evidence>
<dbReference type="EMBL" id="CAJRST010000001">
    <property type="protein sequence ID" value="CAG5857168.1"/>
    <property type="molecule type" value="Genomic_DNA"/>
</dbReference>
<dbReference type="GO" id="GO:0046872">
    <property type="term" value="F:metal ion binding"/>
    <property type="evidence" value="ECO:0007669"/>
    <property type="project" value="UniProtKB-UniRule"/>
</dbReference>
<dbReference type="GO" id="GO:0006629">
    <property type="term" value="P:lipid metabolic process"/>
    <property type="evidence" value="ECO:0007669"/>
    <property type="project" value="UniProtKB-KW"/>
</dbReference>
<sequence length="416" mass="46080">MQTRVIQTSCLALWISSCAIALAVDQNMTRALQLMSETPLIDGHNDLPWQLRKQFNNELNKVDLNTLATTHTNIPKIKEGRLGAQFWSAYVPCETQYKDAVRQTLEQIDVVHRMCQKYPETFMFATSSDEIMDAFNMNKTASLIGVEGGHSLDSSLGTLRTMYHLGVRYLTLTHSCNTPWADNWLVDTGSEPSQHNGLSPFGKQLIVEMNRLGMLIDLAHVTEQVMNQVLDMSKAPVIFSHSSAYTVCPHKRNVPDDVLIRVNQTRGIVMVNFYNDYVTCSKTATLSDVADHFDHIKKVAGSGIIGFGGDYDGVTRLPVGLEDVSKVPNLVAELLRRGWSDEEVKDALGNNLLRVMRKVEEVRDSMSAGMPDDVPIPYDEVKNTCRTSFGYPDAGAVHTVSAAALLLALALQACVS</sequence>
<feature type="signal peptide" evidence="24">
    <location>
        <begin position="1"/>
        <end position="21"/>
    </location>
</feature>
<keyword evidence="19" id="KW-0325">Glycoprotein</keyword>
<dbReference type="GO" id="GO:0098552">
    <property type="term" value="C:side of membrane"/>
    <property type="evidence" value="ECO:0007669"/>
    <property type="project" value="UniProtKB-KW"/>
</dbReference>
<dbReference type="PROSITE" id="PS51257">
    <property type="entry name" value="PROKAR_LIPOPROTEIN"/>
    <property type="match status" value="1"/>
</dbReference>
<dbReference type="GO" id="GO:0016324">
    <property type="term" value="C:apical plasma membrane"/>
    <property type="evidence" value="ECO:0007669"/>
    <property type="project" value="UniProtKB-SubCell"/>
</dbReference>
<gene>
    <name evidence="25" type="ORF">MMEN_LOCUS670</name>
</gene>
<dbReference type="InterPro" id="IPR000180">
    <property type="entry name" value="Dipep_AS"/>
</dbReference>
<dbReference type="SUPFAM" id="SSF51556">
    <property type="entry name" value="Metallo-dependent hydrolases"/>
    <property type="match status" value="1"/>
</dbReference>
<accession>A0A8S4AF72</accession>
<dbReference type="Gene3D" id="3.20.20.140">
    <property type="entry name" value="Metal-dependent hydrolases"/>
    <property type="match status" value="1"/>
</dbReference>
<evidence type="ECO:0000256" key="6">
    <source>
        <dbReference type="ARBA" id="ARBA00011748"/>
    </source>
</evidence>
<comment type="catalytic activity">
    <reaction evidence="22">
        <text>leukotriene D4 + H2O = leukotriene E4 + glycine</text>
        <dbReference type="Rhea" id="RHEA:48616"/>
        <dbReference type="ChEBI" id="CHEBI:15377"/>
        <dbReference type="ChEBI" id="CHEBI:57305"/>
        <dbReference type="ChEBI" id="CHEBI:57462"/>
        <dbReference type="ChEBI" id="CHEBI:63166"/>
    </reaction>
</comment>
<evidence type="ECO:0000256" key="2">
    <source>
        <dbReference type="ARBA" id="ARBA00001526"/>
    </source>
</evidence>
<evidence type="ECO:0000256" key="22">
    <source>
        <dbReference type="ARBA" id="ARBA00048210"/>
    </source>
</evidence>
<comment type="catalytic activity">
    <reaction evidence="2">
        <text>a beta-lactam + H2O = a substituted beta-amino acid</text>
        <dbReference type="Rhea" id="RHEA:20401"/>
        <dbReference type="ChEBI" id="CHEBI:15377"/>
        <dbReference type="ChEBI" id="CHEBI:35627"/>
        <dbReference type="ChEBI" id="CHEBI:140347"/>
        <dbReference type="EC" id="3.5.2.6"/>
    </reaction>
</comment>
<keyword evidence="17" id="KW-0472">Membrane</keyword>
<evidence type="ECO:0000256" key="8">
    <source>
        <dbReference type="ARBA" id="ARBA00022622"/>
    </source>
</evidence>
<dbReference type="GO" id="GO:0006508">
    <property type="term" value="P:proteolysis"/>
    <property type="evidence" value="ECO:0007669"/>
    <property type="project" value="UniProtKB-KW"/>
</dbReference>
<dbReference type="PANTHER" id="PTHR10443">
    <property type="entry name" value="MICROSOMAL DIPEPTIDASE"/>
    <property type="match status" value="1"/>
</dbReference>
<feature type="chain" id="PRO_5035969488" description="Dipeptidase" evidence="24">
    <location>
        <begin position="22"/>
        <end position="416"/>
    </location>
</feature>
<keyword evidence="13 24" id="KW-0862">Zinc</keyword>
<evidence type="ECO:0000256" key="7">
    <source>
        <dbReference type="ARBA" id="ARBA00022475"/>
    </source>
</evidence>
<keyword evidence="20" id="KW-0449">Lipoprotein</keyword>
<evidence type="ECO:0000256" key="12">
    <source>
        <dbReference type="ARBA" id="ARBA00022801"/>
    </source>
</evidence>
<evidence type="ECO:0000256" key="23">
    <source>
        <dbReference type="ARBA" id="ARBA00048518"/>
    </source>
</evidence>
<evidence type="ECO:0000313" key="25">
    <source>
        <dbReference type="EMBL" id="CAG5857168.1"/>
    </source>
</evidence>
<organism evidence="25 26">
    <name type="scientific">Menidia menidia</name>
    <name type="common">Atlantic silverside</name>
    <dbReference type="NCBI Taxonomy" id="238744"/>
    <lineage>
        <taxon>Eukaryota</taxon>
        <taxon>Metazoa</taxon>
        <taxon>Chordata</taxon>
        <taxon>Craniata</taxon>
        <taxon>Vertebrata</taxon>
        <taxon>Euteleostomi</taxon>
        <taxon>Actinopterygii</taxon>
        <taxon>Neopterygii</taxon>
        <taxon>Teleostei</taxon>
        <taxon>Neoteleostei</taxon>
        <taxon>Acanthomorphata</taxon>
        <taxon>Ovalentaria</taxon>
        <taxon>Atherinomorphae</taxon>
        <taxon>Atheriniformes</taxon>
        <taxon>Atherinopsidae</taxon>
        <taxon>Menidiinae</taxon>
        <taxon>Menidia</taxon>
    </lineage>
</organism>
<evidence type="ECO:0000256" key="10">
    <source>
        <dbReference type="ARBA" id="ARBA00022723"/>
    </source>
</evidence>
<dbReference type="Proteomes" id="UP000677803">
    <property type="component" value="Unassembled WGS sequence"/>
</dbReference>
<dbReference type="OrthoDB" id="445695at2759"/>
<evidence type="ECO:0000256" key="14">
    <source>
        <dbReference type="ARBA" id="ARBA00022997"/>
    </source>
</evidence>
<keyword evidence="7" id="KW-1003">Cell membrane</keyword>
<comment type="subcellular location">
    <subcellularLocation>
        <location evidence="5">Apical cell membrane</location>
        <topology evidence="5">Lipid-anchor</topology>
        <topology evidence="5">GPI-anchor</topology>
    </subcellularLocation>
    <subcellularLocation>
        <location evidence="24">Membrane</location>
        <topology evidence="24">Lipid-anchor</topology>
        <topology evidence="24">GPI-anchor</topology>
    </subcellularLocation>
</comment>
<evidence type="ECO:0000256" key="4">
    <source>
        <dbReference type="ARBA" id="ARBA00001947"/>
    </source>
</evidence>
<evidence type="ECO:0000256" key="19">
    <source>
        <dbReference type="ARBA" id="ARBA00023180"/>
    </source>
</evidence>
<evidence type="ECO:0000256" key="11">
    <source>
        <dbReference type="ARBA" id="ARBA00022729"/>
    </source>
</evidence>